<evidence type="ECO:0000259" key="1">
    <source>
        <dbReference type="PROSITE" id="PS50943"/>
    </source>
</evidence>
<sequence>MDINIFSLNYDYISERKMLQYSIGYELSLLRQRNSMTGSELGKRINISQQQISRYERGLNKVPVDILIYVLSIFDVSIGEFFEKVSKRIITLKYKIKYETDHNFPFLENCPQ</sequence>
<dbReference type="Pfam" id="PF01381">
    <property type="entry name" value="HTH_3"/>
    <property type="match status" value="1"/>
</dbReference>
<dbReference type="SUPFAM" id="SSF47413">
    <property type="entry name" value="lambda repressor-like DNA-binding domains"/>
    <property type="match status" value="1"/>
</dbReference>
<proteinExistence type="predicted"/>
<keyword evidence="3" id="KW-1185">Reference proteome</keyword>
<dbReference type="InterPro" id="IPR010982">
    <property type="entry name" value="Lambda_DNA-bd_dom_sf"/>
</dbReference>
<organism evidence="2 3">
    <name type="scientific">Proteus appendicitidis</name>
    <dbReference type="NCBI Taxonomy" id="3034648"/>
    <lineage>
        <taxon>Bacteria</taxon>
        <taxon>Pseudomonadati</taxon>
        <taxon>Pseudomonadota</taxon>
        <taxon>Gammaproteobacteria</taxon>
        <taxon>Enterobacterales</taxon>
        <taxon>Morganellaceae</taxon>
        <taxon>Proteus</taxon>
    </lineage>
</organism>
<evidence type="ECO:0000313" key="2">
    <source>
        <dbReference type="EMBL" id="WIV86926.1"/>
    </source>
</evidence>
<dbReference type="RefSeq" id="WP_151435328.1">
    <property type="nucleotide sequence ID" value="NZ_CP127389.1"/>
</dbReference>
<feature type="domain" description="HTH cro/C1-type" evidence="1">
    <location>
        <begin position="27"/>
        <end position="81"/>
    </location>
</feature>
<protein>
    <submittedName>
        <fullName evidence="2">Helix-turn-helix transcriptional regulator</fullName>
    </submittedName>
</protein>
<evidence type="ECO:0000313" key="3">
    <source>
        <dbReference type="Proteomes" id="UP001226651"/>
    </source>
</evidence>
<dbReference type="PROSITE" id="PS50943">
    <property type="entry name" value="HTH_CROC1"/>
    <property type="match status" value="1"/>
</dbReference>
<dbReference type="Gene3D" id="1.10.260.40">
    <property type="entry name" value="lambda repressor-like DNA-binding domains"/>
    <property type="match status" value="1"/>
</dbReference>
<accession>A0ABY8Y3Q9</accession>
<dbReference type="EMBL" id="CP127389">
    <property type="protein sequence ID" value="WIV86926.1"/>
    <property type="molecule type" value="Genomic_DNA"/>
</dbReference>
<dbReference type="CDD" id="cd00093">
    <property type="entry name" value="HTH_XRE"/>
    <property type="match status" value="1"/>
</dbReference>
<reference evidence="2 3" key="1">
    <citation type="submission" date="2023-06" db="EMBL/GenBank/DDBJ databases">
        <title>Proteus appendicitidis sp. nov., isolated from the appendiceal pus of an appendicitis patient in Yongzhou, China.</title>
        <authorList>
            <person name="Cai X."/>
        </authorList>
    </citation>
    <scope>NUCLEOTIDE SEQUENCE [LARGE SCALE GENOMIC DNA]</scope>
    <source>
        <strain evidence="2 3">HZ0627</strain>
    </source>
</reference>
<name>A0ABY8Y3Q9_9GAMM</name>
<gene>
    <name evidence="2" type="ORF">QQS39_10555</name>
</gene>
<dbReference type="SMART" id="SM00530">
    <property type="entry name" value="HTH_XRE"/>
    <property type="match status" value="1"/>
</dbReference>
<dbReference type="InterPro" id="IPR001387">
    <property type="entry name" value="Cro/C1-type_HTH"/>
</dbReference>
<dbReference type="Proteomes" id="UP001226651">
    <property type="component" value="Chromosome"/>
</dbReference>